<organism evidence="22 23">
    <name type="scientific">Aquatica leii</name>
    <dbReference type="NCBI Taxonomy" id="1421715"/>
    <lineage>
        <taxon>Eukaryota</taxon>
        <taxon>Metazoa</taxon>
        <taxon>Ecdysozoa</taxon>
        <taxon>Arthropoda</taxon>
        <taxon>Hexapoda</taxon>
        <taxon>Insecta</taxon>
        <taxon>Pterygota</taxon>
        <taxon>Neoptera</taxon>
        <taxon>Endopterygota</taxon>
        <taxon>Coleoptera</taxon>
        <taxon>Polyphaga</taxon>
        <taxon>Elateriformia</taxon>
        <taxon>Elateroidea</taxon>
        <taxon>Lampyridae</taxon>
        <taxon>Luciolinae</taxon>
        <taxon>Aquatica</taxon>
    </lineage>
</organism>
<dbReference type="SUPFAM" id="SSF55486">
    <property type="entry name" value="Metalloproteases ('zincins'), catalytic domain"/>
    <property type="match status" value="1"/>
</dbReference>
<dbReference type="GO" id="GO:0098552">
    <property type="term" value="C:side of membrane"/>
    <property type="evidence" value="ECO:0007669"/>
    <property type="project" value="UniProtKB-KW"/>
</dbReference>
<dbReference type="Pfam" id="PF11838">
    <property type="entry name" value="ERAP1_C"/>
    <property type="match status" value="1"/>
</dbReference>
<dbReference type="EMBL" id="JARPUR010000004">
    <property type="protein sequence ID" value="KAK4878637.1"/>
    <property type="molecule type" value="Genomic_DNA"/>
</dbReference>
<reference evidence="23" key="1">
    <citation type="submission" date="2023-01" db="EMBL/GenBank/DDBJ databases">
        <title>Key to firefly adult light organ development and bioluminescence: homeobox transcription factors regulate luciferase expression and transportation to peroxisome.</title>
        <authorList>
            <person name="Fu X."/>
        </authorList>
    </citation>
    <scope>NUCLEOTIDE SEQUENCE [LARGE SCALE GENOMIC DNA]</scope>
</reference>
<evidence type="ECO:0000256" key="17">
    <source>
        <dbReference type="PIRSR" id="PIRSR634016-4"/>
    </source>
</evidence>
<feature type="binding site" evidence="16">
    <location>
        <position position="336"/>
    </location>
    <ligand>
        <name>Zn(2+)</name>
        <dbReference type="ChEBI" id="CHEBI:29105"/>
        <note>catalytic</note>
    </ligand>
</feature>
<evidence type="ECO:0000256" key="4">
    <source>
        <dbReference type="ARBA" id="ARBA00022475"/>
    </source>
</evidence>
<dbReference type="FunFam" id="1.10.390.10:FF:000013">
    <property type="entry name" value="Aminopeptidase N"/>
    <property type="match status" value="1"/>
</dbReference>
<evidence type="ECO:0000256" key="15">
    <source>
        <dbReference type="PIRSR" id="PIRSR634016-1"/>
    </source>
</evidence>
<comment type="cofactor">
    <cofactor evidence="16 18">
        <name>Zn(2+)</name>
        <dbReference type="ChEBI" id="CHEBI:29105"/>
    </cofactor>
    <text evidence="16 18">Binds 1 zinc ion per subunit.</text>
</comment>
<dbReference type="Gene3D" id="1.10.390.10">
    <property type="entry name" value="Neutral Protease Domain 2"/>
    <property type="match status" value="1"/>
</dbReference>
<sequence length="901" mass="103813">MFVNFKRQSLSAMTTFCYATIALFCLPLSFGDQYKYLPKTVIPIRYYITLEAHPNSDLLFSGSIAIDVKALTATKNITLHTKDLQIQQQAVRLNTAANENVEVASLDFDNDLCIIKFDRDLIPNERYQLIVSEFFGTLNHVKYGFFLAKYHDAKRQERKIALTYFEPIGARMAFPCFDEPALKATFIVNLIRSGSFHTVSNAELERSVNLGNGRIQDVYKESVIMSTYLVAFAFIDYSYTKKRNRVRVLARRDAIRLGTADYVLNESVKLLKAMEEYTGVNYALDKLDLLGVPSHYFVDGAMENWGLITYSEHHLLYSQARSTTKDLQRCATYTAHELSHQWFGNLVTPSKWNYMWLSEGFAAYFQYYLADVVEPTWRLKDQFVVEELQKSLSNDLVPMAQPMNYVFSNPDEFPSPWTYYFKASAVIRMMEHFLTPAIFRRGLKTYLNRKKFSSSTPKDLYVALQQSVNQARAQHLLGTLTVSTICSTWDTNIGYPLVTAVRNYTTGTITLTQETYNNEHDTDSIWIIPISYATNTHRSSDFAKTTADLWLTQKNLTFNSFKGVNWIVLNKQHSGYFRVNYDAVNWNRLAKFLRTSKFRMIHVLNRAQLINDAFHLVQDGKLSAQIAMDLSIYIKQETDYIALKPFLKHVESVDFMVSVTDEYSLFKAYVKHVLDAAFRKVGLEVTPGDFHVDKLMRVVVSRVMCLYGDARCQNYGYRQLQVWQETGTLQIWHEIELFVLCAGVQIADTHVWEFLFDQYISTTNKVKKTRYIRALGCSRDGTIMTRFLDRLYDFQNTIEQSDRIAGLVSIVQSKIIGIEFVLNYLIVKAIPKNSSFEEAVGQAGVFQIASTKFAKEVNALYDSGNDLYVPVKLYTEDYLEPYENKYIAEVAKWLIEHSSFV</sequence>
<keyword evidence="23" id="KW-1185">Reference proteome</keyword>
<evidence type="ECO:0000256" key="10">
    <source>
        <dbReference type="ARBA" id="ARBA00022833"/>
    </source>
</evidence>
<dbReference type="PANTHER" id="PTHR11533:SF294">
    <property type="entry name" value="THYROTROPIN-RELEASING HORMONE-DEGRADING ECTOENZYME"/>
    <property type="match status" value="1"/>
</dbReference>
<keyword evidence="14" id="KW-0449">Lipoprotein</keyword>
<comment type="caution">
    <text evidence="22">The sequence shown here is derived from an EMBL/GenBank/DDBJ whole genome shotgun (WGS) entry which is preliminary data.</text>
</comment>
<dbReference type="Gene3D" id="2.60.40.1730">
    <property type="entry name" value="tricorn interacting facor f3 domain"/>
    <property type="match status" value="1"/>
</dbReference>
<dbReference type="InterPro" id="IPR014782">
    <property type="entry name" value="Peptidase_M1_dom"/>
</dbReference>
<evidence type="ECO:0000259" key="19">
    <source>
        <dbReference type="Pfam" id="PF01433"/>
    </source>
</evidence>
<evidence type="ECO:0000256" key="7">
    <source>
        <dbReference type="ARBA" id="ARBA00022723"/>
    </source>
</evidence>
<keyword evidence="7 16" id="KW-0479">Metal-binding</keyword>
<evidence type="ECO:0000313" key="23">
    <source>
        <dbReference type="Proteomes" id="UP001353858"/>
    </source>
</evidence>
<evidence type="ECO:0000256" key="8">
    <source>
        <dbReference type="ARBA" id="ARBA00022729"/>
    </source>
</evidence>
<evidence type="ECO:0000259" key="20">
    <source>
        <dbReference type="Pfam" id="PF11838"/>
    </source>
</evidence>
<dbReference type="EC" id="3.4.11.-" evidence="18"/>
<evidence type="ECO:0000256" key="9">
    <source>
        <dbReference type="ARBA" id="ARBA00022801"/>
    </source>
</evidence>
<dbReference type="Gene3D" id="2.60.40.1910">
    <property type="match status" value="1"/>
</dbReference>
<protein>
    <recommendedName>
        <fullName evidence="18">Aminopeptidase</fullName>
        <ecNumber evidence="18">3.4.11.-</ecNumber>
    </recommendedName>
</protein>
<evidence type="ECO:0000256" key="2">
    <source>
        <dbReference type="ARBA" id="ARBA00010136"/>
    </source>
</evidence>
<dbReference type="AlphaFoldDB" id="A0AAN7P7J0"/>
<evidence type="ECO:0000259" key="21">
    <source>
        <dbReference type="Pfam" id="PF17900"/>
    </source>
</evidence>
<evidence type="ECO:0000256" key="12">
    <source>
        <dbReference type="ARBA" id="ARBA00023136"/>
    </source>
</evidence>
<evidence type="ECO:0000256" key="13">
    <source>
        <dbReference type="ARBA" id="ARBA00023180"/>
    </source>
</evidence>
<dbReference type="FunFam" id="2.60.40.1910:FF:000008">
    <property type="entry name" value="Aminopeptidase"/>
    <property type="match status" value="1"/>
</dbReference>
<dbReference type="PANTHER" id="PTHR11533">
    <property type="entry name" value="PROTEASE M1 ZINC METALLOPROTEASE"/>
    <property type="match status" value="1"/>
</dbReference>
<comment type="subcellular location">
    <subcellularLocation>
        <location evidence="1">Cell membrane</location>
        <topology evidence="1">Lipid-anchor</topology>
        <topology evidence="1">GPI-anchor</topology>
    </subcellularLocation>
</comment>
<dbReference type="CDD" id="cd09601">
    <property type="entry name" value="M1_APN-Q_like"/>
    <property type="match status" value="1"/>
</dbReference>
<dbReference type="GO" id="GO:0070006">
    <property type="term" value="F:metalloaminopeptidase activity"/>
    <property type="evidence" value="ECO:0007669"/>
    <property type="project" value="TreeGrafter"/>
</dbReference>
<evidence type="ECO:0000313" key="22">
    <source>
        <dbReference type="EMBL" id="KAK4878637.1"/>
    </source>
</evidence>
<dbReference type="InterPro" id="IPR034016">
    <property type="entry name" value="M1_APN-typ"/>
</dbReference>
<keyword evidence="3 18" id="KW-0031">Aminopeptidase</keyword>
<evidence type="ECO:0000256" key="14">
    <source>
        <dbReference type="ARBA" id="ARBA00023288"/>
    </source>
</evidence>
<keyword evidence="12" id="KW-0472">Membrane</keyword>
<dbReference type="GO" id="GO:0008270">
    <property type="term" value="F:zinc ion binding"/>
    <property type="evidence" value="ECO:0007669"/>
    <property type="project" value="UniProtKB-UniRule"/>
</dbReference>
<evidence type="ECO:0000256" key="6">
    <source>
        <dbReference type="ARBA" id="ARBA00022670"/>
    </source>
</evidence>
<keyword evidence="13" id="KW-0325">Glycoprotein</keyword>
<evidence type="ECO:0000256" key="11">
    <source>
        <dbReference type="ARBA" id="ARBA00023049"/>
    </source>
</evidence>
<evidence type="ECO:0000256" key="3">
    <source>
        <dbReference type="ARBA" id="ARBA00022438"/>
    </source>
</evidence>
<keyword evidence="9 18" id="KW-0378">Hydrolase</keyword>
<accession>A0AAN7P7J0</accession>
<dbReference type="PRINTS" id="PR00756">
    <property type="entry name" value="ALADIPTASE"/>
</dbReference>
<dbReference type="InterPro" id="IPR027268">
    <property type="entry name" value="Peptidase_M4/M1_CTD_sf"/>
</dbReference>
<feature type="active site" description="Proton acceptor" evidence="15">
    <location>
        <position position="337"/>
    </location>
</feature>
<dbReference type="InterPro" id="IPR024571">
    <property type="entry name" value="ERAP1-like_C_dom"/>
</dbReference>
<dbReference type="InterPro" id="IPR001930">
    <property type="entry name" value="Peptidase_M1"/>
</dbReference>
<proteinExistence type="inferred from homology"/>
<dbReference type="GO" id="GO:0043171">
    <property type="term" value="P:peptide catabolic process"/>
    <property type="evidence" value="ECO:0007669"/>
    <property type="project" value="TreeGrafter"/>
</dbReference>
<dbReference type="SUPFAM" id="SSF63737">
    <property type="entry name" value="Leukotriene A4 hydrolase N-terminal domain"/>
    <property type="match status" value="1"/>
</dbReference>
<keyword evidence="4" id="KW-1003">Cell membrane</keyword>
<feature type="domain" description="Aminopeptidase N-like N-terminal" evidence="21">
    <location>
        <begin position="43"/>
        <end position="229"/>
    </location>
</feature>
<feature type="domain" description="Peptidase M1 membrane alanine aminopeptidase" evidence="19">
    <location>
        <begin position="262"/>
        <end position="489"/>
    </location>
</feature>
<keyword evidence="8" id="KW-0732">Signal</keyword>
<dbReference type="Proteomes" id="UP001353858">
    <property type="component" value="Unassembled WGS sequence"/>
</dbReference>
<dbReference type="GO" id="GO:0005886">
    <property type="term" value="C:plasma membrane"/>
    <property type="evidence" value="ECO:0007669"/>
    <property type="project" value="UniProtKB-SubCell"/>
</dbReference>
<dbReference type="InterPro" id="IPR050344">
    <property type="entry name" value="Peptidase_M1_aminopeptidases"/>
</dbReference>
<keyword evidence="6 18" id="KW-0645">Protease</keyword>
<feature type="domain" description="ERAP1-like C-terminal" evidence="20">
    <location>
        <begin position="566"/>
        <end position="825"/>
    </location>
</feature>
<dbReference type="Gene3D" id="1.25.50.20">
    <property type="match status" value="1"/>
</dbReference>
<dbReference type="GO" id="GO:0005737">
    <property type="term" value="C:cytoplasm"/>
    <property type="evidence" value="ECO:0007669"/>
    <property type="project" value="TreeGrafter"/>
</dbReference>
<name>A0AAN7P7J0_9COLE</name>
<gene>
    <name evidence="22" type="ORF">RN001_011143</name>
</gene>
<keyword evidence="11 18" id="KW-0482">Metalloprotease</keyword>
<dbReference type="GO" id="GO:0042277">
    <property type="term" value="F:peptide binding"/>
    <property type="evidence" value="ECO:0007669"/>
    <property type="project" value="TreeGrafter"/>
</dbReference>
<evidence type="ECO:0000256" key="18">
    <source>
        <dbReference type="RuleBase" id="RU364040"/>
    </source>
</evidence>
<dbReference type="GO" id="GO:0006508">
    <property type="term" value="P:proteolysis"/>
    <property type="evidence" value="ECO:0007669"/>
    <property type="project" value="UniProtKB-KW"/>
</dbReference>
<evidence type="ECO:0000256" key="5">
    <source>
        <dbReference type="ARBA" id="ARBA00022622"/>
    </source>
</evidence>
<comment type="similarity">
    <text evidence="2 18">Belongs to the peptidase M1 family.</text>
</comment>
<feature type="binding site" evidence="16">
    <location>
        <position position="359"/>
    </location>
    <ligand>
        <name>Zn(2+)</name>
        <dbReference type="ChEBI" id="CHEBI:29105"/>
        <note>catalytic</note>
    </ligand>
</feature>
<feature type="binding site" evidence="16">
    <location>
        <position position="340"/>
    </location>
    <ligand>
        <name>Zn(2+)</name>
        <dbReference type="ChEBI" id="CHEBI:29105"/>
        <note>catalytic</note>
    </ligand>
</feature>
<evidence type="ECO:0000256" key="16">
    <source>
        <dbReference type="PIRSR" id="PIRSR634016-3"/>
    </source>
</evidence>
<evidence type="ECO:0000256" key="1">
    <source>
        <dbReference type="ARBA" id="ARBA00004609"/>
    </source>
</evidence>
<dbReference type="GO" id="GO:0005615">
    <property type="term" value="C:extracellular space"/>
    <property type="evidence" value="ECO:0007669"/>
    <property type="project" value="TreeGrafter"/>
</dbReference>
<dbReference type="Pfam" id="PF01433">
    <property type="entry name" value="Peptidase_M1"/>
    <property type="match status" value="1"/>
</dbReference>
<keyword evidence="10 16" id="KW-0862">Zinc</keyword>
<dbReference type="Pfam" id="PF17900">
    <property type="entry name" value="Peptidase_M1_N"/>
    <property type="match status" value="1"/>
</dbReference>
<dbReference type="InterPro" id="IPR042097">
    <property type="entry name" value="Aminopeptidase_N-like_N_sf"/>
</dbReference>
<dbReference type="InterPro" id="IPR045357">
    <property type="entry name" value="Aminopeptidase_N-like_N"/>
</dbReference>
<feature type="site" description="Transition state stabilizer" evidence="17">
    <location>
        <position position="420"/>
    </location>
</feature>
<keyword evidence="5" id="KW-0336">GPI-anchor</keyword>